<dbReference type="SUPFAM" id="SSF57756">
    <property type="entry name" value="Retrovirus zinc finger-like domains"/>
    <property type="match status" value="1"/>
</dbReference>
<dbReference type="Gene3D" id="4.10.60.10">
    <property type="entry name" value="Zinc finger, CCHC-type"/>
    <property type="match status" value="1"/>
</dbReference>
<accession>A0A371E029</accession>
<evidence type="ECO:0000313" key="3">
    <source>
        <dbReference type="EMBL" id="RDX58150.1"/>
    </source>
</evidence>
<organism evidence="3 4">
    <name type="scientific">Mucuna pruriens</name>
    <name type="common">Velvet bean</name>
    <name type="synonym">Dolichos pruriens</name>
    <dbReference type="NCBI Taxonomy" id="157652"/>
    <lineage>
        <taxon>Eukaryota</taxon>
        <taxon>Viridiplantae</taxon>
        <taxon>Streptophyta</taxon>
        <taxon>Embryophyta</taxon>
        <taxon>Tracheophyta</taxon>
        <taxon>Spermatophyta</taxon>
        <taxon>Magnoliopsida</taxon>
        <taxon>eudicotyledons</taxon>
        <taxon>Gunneridae</taxon>
        <taxon>Pentapetalae</taxon>
        <taxon>rosids</taxon>
        <taxon>fabids</taxon>
        <taxon>Fabales</taxon>
        <taxon>Fabaceae</taxon>
        <taxon>Papilionoideae</taxon>
        <taxon>50 kb inversion clade</taxon>
        <taxon>NPAAA clade</taxon>
        <taxon>indigoferoid/millettioid clade</taxon>
        <taxon>Phaseoleae</taxon>
        <taxon>Mucuna</taxon>
    </lineage>
</organism>
<evidence type="ECO:0000256" key="1">
    <source>
        <dbReference type="PROSITE-ProRule" id="PRU00047"/>
    </source>
</evidence>
<keyword evidence="1" id="KW-0862">Zinc</keyword>
<dbReference type="InterPro" id="IPR001878">
    <property type="entry name" value="Znf_CCHC"/>
</dbReference>
<dbReference type="SMART" id="SM00343">
    <property type="entry name" value="ZnF_C2HC"/>
    <property type="match status" value="1"/>
</dbReference>
<keyword evidence="1" id="KW-0479">Metal-binding</keyword>
<dbReference type="AlphaFoldDB" id="A0A371E029"/>
<gene>
    <name evidence="3" type="ORF">CR513_62553</name>
</gene>
<dbReference type="GO" id="GO:0008270">
    <property type="term" value="F:zinc ion binding"/>
    <property type="evidence" value="ECO:0007669"/>
    <property type="project" value="UniProtKB-KW"/>
</dbReference>
<dbReference type="Proteomes" id="UP000257109">
    <property type="component" value="Unassembled WGS sequence"/>
</dbReference>
<dbReference type="PROSITE" id="PS50158">
    <property type="entry name" value="ZF_CCHC"/>
    <property type="match status" value="1"/>
</dbReference>
<feature type="domain" description="CCHC-type" evidence="2">
    <location>
        <begin position="25"/>
        <end position="41"/>
    </location>
</feature>
<dbReference type="GO" id="GO:0003676">
    <property type="term" value="F:nucleic acid binding"/>
    <property type="evidence" value="ECO:0007669"/>
    <property type="project" value="InterPro"/>
</dbReference>
<protein>
    <recommendedName>
        <fullName evidence="2">CCHC-type domain-containing protein</fullName>
    </recommendedName>
</protein>
<sequence>MEETRHKGSAKRNLRSKSKSRKIIKCFKCKQSKHMKKDCPNKKFKMIIQTIVKEIYYLFHPINSQMQDS</sequence>
<keyword evidence="4" id="KW-1185">Reference proteome</keyword>
<reference evidence="3" key="1">
    <citation type="submission" date="2018-05" db="EMBL/GenBank/DDBJ databases">
        <title>Draft genome of Mucuna pruriens seed.</title>
        <authorList>
            <person name="Nnadi N.E."/>
            <person name="Vos R."/>
            <person name="Hasami M.H."/>
            <person name="Devisetty U.K."/>
            <person name="Aguiy J.C."/>
        </authorList>
    </citation>
    <scope>NUCLEOTIDE SEQUENCE [LARGE SCALE GENOMIC DNA]</scope>
    <source>
        <strain evidence="3">JCA_2017</strain>
    </source>
</reference>
<dbReference type="Pfam" id="PF00098">
    <property type="entry name" value="zf-CCHC"/>
    <property type="match status" value="1"/>
</dbReference>
<keyword evidence="1" id="KW-0863">Zinc-finger</keyword>
<proteinExistence type="predicted"/>
<name>A0A371E029_MUCPR</name>
<comment type="caution">
    <text evidence="3">The sequence shown here is derived from an EMBL/GenBank/DDBJ whole genome shotgun (WGS) entry which is preliminary data.</text>
</comment>
<dbReference type="EMBL" id="QJKJ01017783">
    <property type="protein sequence ID" value="RDX58150.1"/>
    <property type="molecule type" value="Genomic_DNA"/>
</dbReference>
<evidence type="ECO:0000313" key="4">
    <source>
        <dbReference type="Proteomes" id="UP000257109"/>
    </source>
</evidence>
<feature type="non-terminal residue" evidence="3">
    <location>
        <position position="1"/>
    </location>
</feature>
<evidence type="ECO:0000259" key="2">
    <source>
        <dbReference type="PROSITE" id="PS50158"/>
    </source>
</evidence>
<dbReference type="InterPro" id="IPR036875">
    <property type="entry name" value="Znf_CCHC_sf"/>
</dbReference>